<dbReference type="AlphaFoldDB" id="A0A7L9U661"/>
<keyword evidence="2" id="KW-1185">Reference proteome</keyword>
<accession>A0A7L9U661</accession>
<dbReference type="InterPro" id="IPR021333">
    <property type="entry name" value="DUF2946"/>
</dbReference>
<reference evidence="1 2" key="1">
    <citation type="submission" date="2020-10" db="EMBL/GenBank/DDBJ databases">
        <title>Genome sequencing of Massilia sp. LPB0304.</title>
        <authorList>
            <person name="Kim J."/>
        </authorList>
    </citation>
    <scope>NUCLEOTIDE SEQUENCE [LARGE SCALE GENOMIC DNA]</scope>
    <source>
        <strain evidence="1 2">LPB0304</strain>
    </source>
</reference>
<organism evidence="1 2">
    <name type="scientific">Massilia litorea</name>
    <dbReference type="NCBI Taxonomy" id="2769491"/>
    <lineage>
        <taxon>Bacteria</taxon>
        <taxon>Pseudomonadati</taxon>
        <taxon>Pseudomonadota</taxon>
        <taxon>Betaproteobacteria</taxon>
        <taxon>Burkholderiales</taxon>
        <taxon>Oxalobacteraceae</taxon>
        <taxon>Telluria group</taxon>
        <taxon>Massilia</taxon>
    </lineage>
</organism>
<dbReference type="Proteomes" id="UP000593875">
    <property type="component" value="Chromosome"/>
</dbReference>
<protein>
    <submittedName>
        <fullName evidence="1">DUF2946 domain-containing protein</fullName>
    </submittedName>
</protein>
<dbReference type="EMBL" id="CP062941">
    <property type="protein sequence ID" value="QOL49742.1"/>
    <property type="molecule type" value="Genomic_DNA"/>
</dbReference>
<evidence type="ECO:0000313" key="2">
    <source>
        <dbReference type="Proteomes" id="UP000593875"/>
    </source>
</evidence>
<dbReference type="Pfam" id="PF11162">
    <property type="entry name" value="DUF2946"/>
    <property type="match status" value="1"/>
</dbReference>
<name>A0A7L9U661_9BURK</name>
<sequence>MTRILQRALTAWIAVLAILFGALAPALSHAFAPAAAQSLEFPICSAVGHTAGVKLPGLPEPAADPSKHCPYCIDQHHAPGLLPQAPAAFVAIGGHILPPLFYSAPTPLFHWAAPQSRAPPRLS</sequence>
<dbReference type="KEGG" id="mlir:LPB04_23200"/>
<proteinExistence type="predicted"/>
<dbReference type="RefSeq" id="WP_193686776.1">
    <property type="nucleotide sequence ID" value="NZ_CP062941.1"/>
</dbReference>
<gene>
    <name evidence="1" type="ORF">LPB04_23200</name>
</gene>
<evidence type="ECO:0000313" key="1">
    <source>
        <dbReference type="EMBL" id="QOL49742.1"/>
    </source>
</evidence>